<keyword evidence="2" id="KW-1003">Cell membrane</keyword>
<evidence type="ECO:0000256" key="4">
    <source>
        <dbReference type="ARBA" id="ARBA00022989"/>
    </source>
</evidence>
<protein>
    <submittedName>
        <fullName evidence="8">RDD family protein</fullName>
    </submittedName>
</protein>
<dbReference type="InterPro" id="IPR051791">
    <property type="entry name" value="Pra-immunoreactive"/>
</dbReference>
<dbReference type="Pfam" id="PF06271">
    <property type="entry name" value="RDD"/>
    <property type="match status" value="1"/>
</dbReference>
<keyword evidence="5 6" id="KW-0472">Membrane</keyword>
<dbReference type="PANTHER" id="PTHR36115">
    <property type="entry name" value="PROLINE-RICH ANTIGEN HOMOLOG-RELATED"/>
    <property type="match status" value="1"/>
</dbReference>
<evidence type="ECO:0000313" key="8">
    <source>
        <dbReference type="EMBL" id="QFR42707.1"/>
    </source>
</evidence>
<evidence type="ECO:0000256" key="1">
    <source>
        <dbReference type="ARBA" id="ARBA00004651"/>
    </source>
</evidence>
<feature type="transmembrane region" description="Helical" evidence="6">
    <location>
        <begin position="112"/>
        <end position="130"/>
    </location>
</feature>
<keyword evidence="9" id="KW-1185">Reference proteome</keyword>
<organism evidence="8 9">
    <name type="scientific">Sulfurimonas xiamenensis</name>
    <dbReference type="NCBI Taxonomy" id="2590021"/>
    <lineage>
        <taxon>Bacteria</taxon>
        <taxon>Pseudomonadati</taxon>
        <taxon>Campylobacterota</taxon>
        <taxon>Epsilonproteobacteria</taxon>
        <taxon>Campylobacterales</taxon>
        <taxon>Sulfurimonadaceae</taxon>
        <taxon>Sulfurimonas</taxon>
    </lineage>
</organism>
<evidence type="ECO:0000259" key="7">
    <source>
        <dbReference type="Pfam" id="PF06271"/>
    </source>
</evidence>
<dbReference type="Proteomes" id="UP000326061">
    <property type="component" value="Chromosome"/>
</dbReference>
<feature type="transmembrane region" description="Helical" evidence="6">
    <location>
        <begin position="70"/>
        <end position="91"/>
    </location>
</feature>
<evidence type="ECO:0000256" key="5">
    <source>
        <dbReference type="ARBA" id="ARBA00023136"/>
    </source>
</evidence>
<evidence type="ECO:0000313" key="9">
    <source>
        <dbReference type="Proteomes" id="UP000326061"/>
    </source>
</evidence>
<feature type="domain" description="RDD" evidence="7">
    <location>
        <begin position="18"/>
        <end position="143"/>
    </location>
</feature>
<comment type="subcellular location">
    <subcellularLocation>
        <location evidence="1">Cell membrane</location>
        <topology evidence="1">Multi-pass membrane protein</topology>
    </subcellularLocation>
</comment>
<reference evidence="9" key="1">
    <citation type="submission" date="2019-06" db="EMBL/GenBank/DDBJ databases">
        <title>Sulfurimonas gotlandica sp. nov., a chemoautotrophic and psychrotolerant epsilonproteobacterium isolated from a pelagic redoxcline, and an emended description of the genus Sulfurimonas.</title>
        <authorList>
            <person name="Wang S."/>
            <person name="Jiang L."/>
            <person name="Shao Z."/>
        </authorList>
    </citation>
    <scope>NUCLEOTIDE SEQUENCE [LARGE SCALE GENOMIC DNA]</scope>
    <source>
        <strain evidence="9">1-1N</strain>
    </source>
</reference>
<keyword evidence="4 6" id="KW-1133">Transmembrane helix</keyword>
<evidence type="ECO:0000256" key="2">
    <source>
        <dbReference type="ARBA" id="ARBA00022475"/>
    </source>
</evidence>
<evidence type="ECO:0000256" key="3">
    <source>
        <dbReference type="ARBA" id="ARBA00022692"/>
    </source>
</evidence>
<dbReference type="InterPro" id="IPR010432">
    <property type="entry name" value="RDD"/>
</dbReference>
<evidence type="ECO:0000256" key="6">
    <source>
        <dbReference type="SAM" id="Phobius"/>
    </source>
</evidence>
<accession>A0AAJ4A2H6</accession>
<dbReference type="EMBL" id="CP041166">
    <property type="protein sequence ID" value="QFR42707.1"/>
    <property type="molecule type" value="Genomic_DNA"/>
</dbReference>
<dbReference type="PANTHER" id="PTHR36115:SF4">
    <property type="entry name" value="MEMBRANE PROTEIN"/>
    <property type="match status" value="1"/>
</dbReference>
<keyword evidence="3 6" id="KW-0812">Transmembrane</keyword>
<feature type="transmembrane region" description="Helical" evidence="6">
    <location>
        <begin position="23"/>
        <end position="42"/>
    </location>
</feature>
<dbReference type="KEGG" id="suln:FJR47_01760"/>
<sequence>MNEEIQDILHREGMTLSNIRKRAVAFFIDEMLLSFLLIISLGDSFFEAQTMEEMVLITNAYVFEYMAMKIIYQAFFVMQYGATLGKIAMKIRVIEISTMQKPNVIVALNRSIVRVLSEMLFYLGFLWAAMDPARQTWHDKTAKTLVVDV</sequence>
<dbReference type="RefSeq" id="WP_152298773.1">
    <property type="nucleotide sequence ID" value="NZ_CP041166.1"/>
</dbReference>
<dbReference type="GO" id="GO:0005886">
    <property type="term" value="C:plasma membrane"/>
    <property type="evidence" value="ECO:0007669"/>
    <property type="project" value="UniProtKB-SubCell"/>
</dbReference>
<name>A0AAJ4A2H6_9BACT</name>
<proteinExistence type="predicted"/>
<dbReference type="AlphaFoldDB" id="A0AAJ4A2H6"/>
<gene>
    <name evidence="8" type="ORF">FJR47_01760</name>
</gene>